<dbReference type="OrthoDB" id="5103110at2759"/>
<feature type="domain" description="Tc1-like transposase DDE" evidence="2">
    <location>
        <begin position="162"/>
        <end position="317"/>
    </location>
</feature>
<gene>
    <name evidence="3" type="ORF">HIM_11931</name>
</gene>
<keyword evidence="4" id="KW-1185">Reference proteome</keyword>
<dbReference type="Proteomes" id="UP000054481">
    <property type="component" value="Unassembled WGS sequence"/>
</dbReference>
<dbReference type="InterPro" id="IPR038717">
    <property type="entry name" value="Tc1-like_DDE_dom"/>
</dbReference>
<proteinExistence type="predicted"/>
<dbReference type="Pfam" id="PF13358">
    <property type="entry name" value="DDE_3"/>
    <property type="match status" value="1"/>
</dbReference>
<reference evidence="3 4" key="1">
    <citation type="journal article" date="2014" name="Genome Biol. Evol.">
        <title>Comparative genomics and transcriptomics analyses reveal divergent lifestyle features of nematode endoparasitic fungus Hirsutella minnesotensis.</title>
        <authorList>
            <person name="Lai Y."/>
            <person name="Liu K."/>
            <person name="Zhang X."/>
            <person name="Zhang X."/>
            <person name="Li K."/>
            <person name="Wang N."/>
            <person name="Shu C."/>
            <person name="Wu Y."/>
            <person name="Wang C."/>
            <person name="Bushley K.E."/>
            <person name="Xiang M."/>
            <person name="Liu X."/>
        </authorList>
    </citation>
    <scope>NUCLEOTIDE SEQUENCE [LARGE SCALE GENOMIC DNA]</scope>
    <source>
        <strain evidence="3 4">3608</strain>
    </source>
</reference>
<evidence type="ECO:0000259" key="2">
    <source>
        <dbReference type="Pfam" id="PF13358"/>
    </source>
</evidence>
<feature type="region of interest" description="Disordered" evidence="1">
    <location>
        <begin position="47"/>
        <end position="67"/>
    </location>
</feature>
<sequence length="380" mass="43833">MGAPHHSTPRKARLRGAFEAAVALNLPVSKRQLFELHGVSRRTGNRILSDLSDRTRHNQPNRPETRGRKRILKDADVNAIEDLLEKEGFEARRLPWVSMPAEAGVDTDASKRTIQRSLERRGWYKRKAQQVDYTDPKLAARRIEYAKEALAQRPEKEDWHDIFFSDETHFGYDDERDAQIARPPGTRNRPENLQEKRIPKDTEVKLLHAWACIGYNFKSPLVWYEVSTNTNGKMSQKVYLEKVLEGYVKPELLEKGVSFILEEDGDSGHGPGKNNPVRAWKEKHGLRYFFNCASSPDLSPVENCWNVVKENLRRQPHWEQSVIRDLAEEGWEKLSQETINGWIDSMPLRLQHVIECPKIKVSLIVGPALVLTPETTHVRR</sequence>
<evidence type="ECO:0000313" key="3">
    <source>
        <dbReference type="EMBL" id="KJZ68675.1"/>
    </source>
</evidence>
<protein>
    <recommendedName>
        <fullName evidence="2">Tc1-like transposase DDE domain-containing protein</fullName>
    </recommendedName>
</protein>
<dbReference type="Gene3D" id="3.30.420.10">
    <property type="entry name" value="Ribonuclease H-like superfamily/Ribonuclease H"/>
    <property type="match status" value="1"/>
</dbReference>
<dbReference type="GO" id="GO:0003676">
    <property type="term" value="F:nucleic acid binding"/>
    <property type="evidence" value="ECO:0007669"/>
    <property type="project" value="InterPro"/>
</dbReference>
<evidence type="ECO:0000313" key="4">
    <source>
        <dbReference type="Proteomes" id="UP000054481"/>
    </source>
</evidence>
<accession>A0A0F7ZIL0</accession>
<name>A0A0F7ZIL0_9HYPO</name>
<evidence type="ECO:0000256" key="1">
    <source>
        <dbReference type="SAM" id="MobiDB-lite"/>
    </source>
</evidence>
<dbReference type="InterPro" id="IPR036397">
    <property type="entry name" value="RNaseH_sf"/>
</dbReference>
<organism evidence="3 4">
    <name type="scientific">Hirsutella minnesotensis 3608</name>
    <dbReference type="NCBI Taxonomy" id="1043627"/>
    <lineage>
        <taxon>Eukaryota</taxon>
        <taxon>Fungi</taxon>
        <taxon>Dikarya</taxon>
        <taxon>Ascomycota</taxon>
        <taxon>Pezizomycotina</taxon>
        <taxon>Sordariomycetes</taxon>
        <taxon>Hypocreomycetidae</taxon>
        <taxon>Hypocreales</taxon>
        <taxon>Ophiocordycipitaceae</taxon>
        <taxon>Hirsutella</taxon>
    </lineage>
</organism>
<dbReference type="AlphaFoldDB" id="A0A0F7ZIL0"/>
<feature type="region of interest" description="Disordered" evidence="1">
    <location>
        <begin position="176"/>
        <end position="195"/>
    </location>
</feature>
<dbReference type="EMBL" id="KQ030834">
    <property type="protein sequence ID" value="KJZ68675.1"/>
    <property type="molecule type" value="Genomic_DNA"/>
</dbReference>